<dbReference type="InterPro" id="IPR027973">
    <property type="entry name" value="FSAF1-like"/>
</dbReference>
<feature type="region of interest" description="Disordered" evidence="1">
    <location>
        <begin position="247"/>
        <end position="298"/>
    </location>
</feature>
<dbReference type="GO" id="GO:0000462">
    <property type="term" value="P:maturation of SSU-rRNA from tricistronic rRNA transcript (SSU-rRNA, 5.8S rRNA, LSU-rRNA)"/>
    <property type="evidence" value="ECO:0007669"/>
    <property type="project" value="TreeGrafter"/>
</dbReference>
<feature type="compositionally biased region" description="Basic residues" evidence="1">
    <location>
        <begin position="1"/>
        <end position="11"/>
    </location>
</feature>
<dbReference type="PANTHER" id="PTHR28096">
    <property type="entry name" value="PROTEIN FAF1"/>
    <property type="match status" value="1"/>
</dbReference>
<organism evidence="2 3">
    <name type="scientific">Dothidotthia symphoricarpi CBS 119687</name>
    <dbReference type="NCBI Taxonomy" id="1392245"/>
    <lineage>
        <taxon>Eukaryota</taxon>
        <taxon>Fungi</taxon>
        <taxon>Dikarya</taxon>
        <taxon>Ascomycota</taxon>
        <taxon>Pezizomycotina</taxon>
        <taxon>Dothideomycetes</taxon>
        <taxon>Pleosporomycetidae</taxon>
        <taxon>Pleosporales</taxon>
        <taxon>Dothidotthiaceae</taxon>
        <taxon>Dothidotthia</taxon>
    </lineage>
</organism>
<keyword evidence="3" id="KW-1185">Reference proteome</keyword>
<feature type="region of interest" description="Disordered" evidence="1">
    <location>
        <begin position="1"/>
        <end position="38"/>
    </location>
</feature>
<protein>
    <recommendedName>
        <fullName evidence="4">Protein FAF1</fullName>
    </recommendedName>
</protein>
<feature type="compositionally biased region" description="Basic and acidic residues" evidence="1">
    <location>
        <begin position="52"/>
        <end position="63"/>
    </location>
</feature>
<dbReference type="GeneID" id="54408778"/>
<dbReference type="OrthoDB" id="5556956at2759"/>
<dbReference type="InterPro" id="IPR053030">
    <property type="entry name" value="Ribosomal_biogenesis_FAF1-like"/>
</dbReference>
<feature type="compositionally biased region" description="Basic and acidic residues" evidence="1">
    <location>
        <begin position="218"/>
        <end position="228"/>
    </location>
</feature>
<feature type="region of interest" description="Disordered" evidence="1">
    <location>
        <begin position="199"/>
        <end position="228"/>
    </location>
</feature>
<dbReference type="EMBL" id="ML977508">
    <property type="protein sequence ID" value="KAF2128621.1"/>
    <property type="molecule type" value="Genomic_DNA"/>
</dbReference>
<dbReference type="PANTHER" id="PTHR28096:SF1">
    <property type="entry name" value="PROTEIN FAF1"/>
    <property type="match status" value="1"/>
</dbReference>
<reference evidence="2" key="1">
    <citation type="journal article" date="2020" name="Stud. Mycol.">
        <title>101 Dothideomycetes genomes: a test case for predicting lifestyles and emergence of pathogens.</title>
        <authorList>
            <person name="Haridas S."/>
            <person name="Albert R."/>
            <person name="Binder M."/>
            <person name="Bloem J."/>
            <person name="Labutti K."/>
            <person name="Salamov A."/>
            <person name="Andreopoulos B."/>
            <person name="Baker S."/>
            <person name="Barry K."/>
            <person name="Bills G."/>
            <person name="Bluhm B."/>
            <person name="Cannon C."/>
            <person name="Castanera R."/>
            <person name="Culley D."/>
            <person name="Daum C."/>
            <person name="Ezra D."/>
            <person name="Gonzalez J."/>
            <person name="Henrissat B."/>
            <person name="Kuo A."/>
            <person name="Liang C."/>
            <person name="Lipzen A."/>
            <person name="Lutzoni F."/>
            <person name="Magnuson J."/>
            <person name="Mondo S."/>
            <person name="Nolan M."/>
            <person name="Ohm R."/>
            <person name="Pangilinan J."/>
            <person name="Park H.-J."/>
            <person name="Ramirez L."/>
            <person name="Alfaro M."/>
            <person name="Sun H."/>
            <person name="Tritt A."/>
            <person name="Yoshinaga Y."/>
            <person name="Zwiers L.-H."/>
            <person name="Turgeon B."/>
            <person name="Goodwin S."/>
            <person name="Spatafora J."/>
            <person name="Crous P."/>
            <person name="Grigoriev I."/>
        </authorList>
    </citation>
    <scope>NUCLEOTIDE SEQUENCE</scope>
    <source>
        <strain evidence="2">CBS 119687</strain>
    </source>
</reference>
<proteinExistence type="predicted"/>
<dbReference type="Proteomes" id="UP000799771">
    <property type="component" value="Unassembled WGS sequence"/>
</dbReference>
<evidence type="ECO:0000313" key="2">
    <source>
        <dbReference type="EMBL" id="KAF2128621.1"/>
    </source>
</evidence>
<dbReference type="AlphaFoldDB" id="A0A6A6AD03"/>
<dbReference type="Pfam" id="PF15375">
    <property type="entry name" value="FSAF1"/>
    <property type="match status" value="1"/>
</dbReference>
<name>A0A6A6AD03_9PLEO</name>
<evidence type="ECO:0008006" key="4">
    <source>
        <dbReference type="Google" id="ProtNLM"/>
    </source>
</evidence>
<accession>A0A6A6AD03</accession>
<evidence type="ECO:0000313" key="3">
    <source>
        <dbReference type="Proteomes" id="UP000799771"/>
    </source>
</evidence>
<dbReference type="RefSeq" id="XP_033523010.1">
    <property type="nucleotide sequence ID" value="XM_033668346.1"/>
</dbReference>
<feature type="compositionally biased region" description="Basic and acidic residues" evidence="1">
    <location>
        <begin position="89"/>
        <end position="110"/>
    </location>
</feature>
<dbReference type="GO" id="GO:0005730">
    <property type="term" value="C:nucleolus"/>
    <property type="evidence" value="ECO:0007669"/>
    <property type="project" value="TreeGrafter"/>
</dbReference>
<feature type="compositionally biased region" description="Acidic residues" evidence="1">
    <location>
        <begin position="65"/>
        <end position="88"/>
    </location>
</feature>
<gene>
    <name evidence="2" type="ORF">P153DRAFT_367727</name>
</gene>
<sequence>MAPALGKRKRVSRAELERPSRSSSPASDDNDSGAEDLQAIFRRAFEAKFKPLAVEPKKQKVEEPVVQEDDDDDEEESDWSGISEDEADKVEIVEYTGSRRERDETSRAELKAFMSSKPPTSAIAAPSTTNTTGKKKEDDDVNETTNLKHDMALQKLLRESHLLSASSSGTSTPALSTTGIARHKSADLHLQSLGAKSSVFAQKKMPMSQRKHMIQKARTTEEKRRAEAKEAGIVLEVEKKFGRKDVDRKRERGVGGPSIGKFRGGTLSLSKKDVRSLTGGGGAKGKGKGKGKGMKGKR</sequence>
<evidence type="ECO:0000256" key="1">
    <source>
        <dbReference type="SAM" id="MobiDB-lite"/>
    </source>
</evidence>
<feature type="region of interest" description="Disordered" evidence="1">
    <location>
        <begin position="52"/>
        <end position="146"/>
    </location>
</feature>
<feature type="compositionally biased region" description="Basic residues" evidence="1">
    <location>
        <begin position="285"/>
        <end position="298"/>
    </location>
</feature>